<dbReference type="AlphaFoldDB" id="A0AAP0B5T4"/>
<evidence type="ECO:0000313" key="2">
    <source>
        <dbReference type="EMBL" id="KAK8928893.1"/>
    </source>
</evidence>
<sequence>MGESAPTEEAFTAPPIARSCTGRAVGEVEGMSRVDTASSKKEPLVDLAQNRLGELEEMDQHDEEAGLEEQMPTTTTGAHVQV</sequence>
<accession>A0AAP0B5T4</accession>
<comment type="caution">
    <text evidence="2">The sequence shown here is derived from an EMBL/GenBank/DDBJ whole genome shotgun (WGS) entry which is preliminary data.</text>
</comment>
<organism evidence="2 3">
    <name type="scientific">Platanthera zijinensis</name>
    <dbReference type="NCBI Taxonomy" id="2320716"/>
    <lineage>
        <taxon>Eukaryota</taxon>
        <taxon>Viridiplantae</taxon>
        <taxon>Streptophyta</taxon>
        <taxon>Embryophyta</taxon>
        <taxon>Tracheophyta</taxon>
        <taxon>Spermatophyta</taxon>
        <taxon>Magnoliopsida</taxon>
        <taxon>Liliopsida</taxon>
        <taxon>Asparagales</taxon>
        <taxon>Orchidaceae</taxon>
        <taxon>Orchidoideae</taxon>
        <taxon>Orchideae</taxon>
        <taxon>Orchidinae</taxon>
        <taxon>Platanthera</taxon>
    </lineage>
</organism>
<proteinExistence type="predicted"/>
<evidence type="ECO:0000313" key="3">
    <source>
        <dbReference type="Proteomes" id="UP001418222"/>
    </source>
</evidence>
<feature type="compositionally biased region" description="Polar residues" evidence="1">
    <location>
        <begin position="71"/>
        <end position="82"/>
    </location>
</feature>
<feature type="region of interest" description="Disordered" evidence="1">
    <location>
        <begin position="60"/>
        <end position="82"/>
    </location>
</feature>
<evidence type="ECO:0000256" key="1">
    <source>
        <dbReference type="SAM" id="MobiDB-lite"/>
    </source>
</evidence>
<dbReference type="EMBL" id="JBBWWQ010000015">
    <property type="protein sequence ID" value="KAK8928893.1"/>
    <property type="molecule type" value="Genomic_DNA"/>
</dbReference>
<reference evidence="2 3" key="1">
    <citation type="journal article" date="2022" name="Nat. Plants">
        <title>Genomes of leafy and leafless Platanthera orchids illuminate the evolution of mycoheterotrophy.</title>
        <authorList>
            <person name="Li M.H."/>
            <person name="Liu K.W."/>
            <person name="Li Z."/>
            <person name="Lu H.C."/>
            <person name="Ye Q.L."/>
            <person name="Zhang D."/>
            <person name="Wang J.Y."/>
            <person name="Li Y.F."/>
            <person name="Zhong Z.M."/>
            <person name="Liu X."/>
            <person name="Yu X."/>
            <person name="Liu D.K."/>
            <person name="Tu X.D."/>
            <person name="Liu B."/>
            <person name="Hao Y."/>
            <person name="Liao X.Y."/>
            <person name="Jiang Y.T."/>
            <person name="Sun W.H."/>
            <person name="Chen J."/>
            <person name="Chen Y.Q."/>
            <person name="Ai Y."/>
            <person name="Zhai J.W."/>
            <person name="Wu S.S."/>
            <person name="Zhou Z."/>
            <person name="Hsiao Y.Y."/>
            <person name="Wu W.L."/>
            <person name="Chen Y.Y."/>
            <person name="Lin Y.F."/>
            <person name="Hsu J.L."/>
            <person name="Li C.Y."/>
            <person name="Wang Z.W."/>
            <person name="Zhao X."/>
            <person name="Zhong W.Y."/>
            <person name="Ma X.K."/>
            <person name="Ma L."/>
            <person name="Huang J."/>
            <person name="Chen G.Z."/>
            <person name="Huang M.Z."/>
            <person name="Huang L."/>
            <person name="Peng D.H."/>
            <person name="Luo Y.B."/>
            <person name="Zou S.Q."/>
            <person name="Chen S.P."/>
            <person name="Lan S."/>
            <person name="Tsai W.C."/>
            <person name="Van de Peer Y."/>
            <person name="Liu Z.J."/>
        </authorList>
    </citation>
    <scope>NUCLEOTIDE SEQUENCE [LARGE SCALE GENOMIC DNA]</scope>
    <source>
        <strain evidence="2">Lor287</strain>
    </source>
</reference>
<keyword evidence="3" id="KW-1185">Reference proteome</keyword>
<protein>
    <submittedName>
        <fullName evidence="2">Uncharacterized protein</fullName>
    </submittedName>
</protein>
<name>A0AAP0B5T4_9ASPA</name>
<dbReference type="Proteomes" id="UP001418222">
    <property type="component" value="Unassembled WGS sequence"/>
</dbReference>
<gene>
    <name evidence="2" type="ORF">KSP39_PZI017850</name>
</gene>